<dbReference type="EMBL" id="RXWV01000026">
    <property type="protein sequence ID" value="RTX73633.1"/>
    <property type="molecule type" value="Genomic_DNA"/>
</dbReference>
<comment type="similarity">
    <text evidence="2">Belongs to the DsbD family.</text>
</comment>
<evidence type="ECO:0000256" key="3">
    <source>
        <dbReference type="ARBA" id="ARBA00022692"/>
    </source>
</evidence>
<evidence type="ECO:0000313" key="8">
    <source>
        <dbReference type="EMBL" id="MCQ9304211.1"/>
    </source>
</evidence>
<reference evidence="9" key="5">
    <citation type="journal article" date="2023" name="Vet. Microbiol.">
        <title>Emergence of livestock-associated Mammaliicoccus sciuri ST71 co-harbouring mecA and mecC genes in Brazil.</title>
        <authorList>
            <person name="de Moura G.S."/>
            <person name="de Carvalho E."/>
            <person name="Ramos Sanchez E.M."/>
            <person name="Sellera F.P."/>
            <person name="Marques M.F.S."/>
            <person name="Heinemann M.B."/>
            <person name="De Vliegher S."/>
            <person name="Souza F.N."/>
            <person name="Mota R.A."/>
        </authorList>
    </citation>
    <scope>NUCLEOTIDE SEQUENCE</scope>
    <source>
        <strain evidence="9">BR656</strain>
    </source>
</reference>
<feature type="transmembrane region" description="Helical" evidence="6">
    <location>
        <begin position="161"/>
        <end position="183"/>
    </location>
</feature>
<keyword evidence="3 6" id="KW-0812">Transmembrane</keyword>
<dbReference type="Proteomes" id="UP001204068">
    <property type="component" value="Unassembled WGS sequence"/>
</dbReference>
<reference evidence="8" key="3">
    <citation type="submission" date="2022-07" db="EMBL/GenBank/DDBJ databases">
        <title>Bacterial species isolated from the porcine tonsil microbiota.</title>
        <authorList>
            <person name="Oliveira I.M.F."/>
        </authorList>
    </citation>
    <scope>NUCLEOTIDE SEQUENCE</scope>
    <source>
        <strain evidence="8">8QC2O2</strain>
    </source>
</reference>
<evidence type="ECO:0000256" key="6">
    <source>
        <dbReference type="SAM" id="Phobius"/>
    </source>
</evidence>
<feature type="transmembrane region" description="Helical" evidence="6">
    <location>
        <begin position="85"/>
        <end position="105"/>
    </location>
</feature>
<reference evidence="9" key="4">
    <citation type="submission" date="2022-09" db="EMBL/GenBank/DDBJ databases">
        <authorList>
            <person name="De Moura G.S."/>
            <person name="Carvalho E."/>
            <person name="Ramos Sanchez E.M."/>
            <person name="Sellera F.P."/>
            <person name="Marques M.F.S."/>
            <person name="Heinemann M.B."/>
            <person name="De Vliegher S."/>
            <person name="Souza F.N."/>
            <person name="Mota R.A."/>
        </authorList>
    </citation>
    <scope>NUCLEOTIDE SEQUENCE</scope>
    <source>
        <strain evidence="9">BR656</strain>
    </source>
</reference>
<dbReference type="AlphaFoldDB" id="A0A6M2AGY7"/>
<evidence type="ECO:0000256" key="2">
    <source>
        <dbReference type="ARBA" id="ARBA00006143"/>
    </source>
</evidence>
<evidence type="ECO:0000256" key="5">
    <source>
        <dbReference type="ARBA" id="ARBA00023136"/>
    </source>
</evidence>
<evidence type="ECO:0000259" key="7">
    <source>
        <dbReference type="Pfam" id="PF02683"/>
    </source>
</evidence>
<protein>
    <submittedName>
        <fullName evidence="11">Cytochrome c biogenesis protein CcdA</fullName>
    </submittedName>
    <submittedName>
        <fullName evidence="9">Sulfite exporter TauE/SafE family protein</fullName>
    </submittedName>
</protein>
<reference evidence="11 12" key="1">
    <citation type="submission" date="2018-10" db="EMBL/GenBank/DDBJ databases">
        <title>A collection Staphylococci species genome sequencing.</title>
        <authorList>
            <person name="Cole K."/>
        </authorList>
    </citation>
    <scope>NUCLEOTIDE SEQUENCE [LARGE SCALE GENOMIC DNA]</scope>
    <source>
        <strain evidence="11">CCUG 37923</strain>
        <strain evidence="12">NCTC 12218</strain>
    </source>
</reference>
<accession>A0A6M2AGY7</accession>
<evidence type="ECO:0000313" key="12">
    <source>
        <dbReference type="Proteomes" id="UP000274792"/>
    </source>
</evidence>
<organism evidence="11 12">
    <name type="scientific">Mammaliicoccus sciuri</name>
    <name type="common">Staphylococcus sciuri</name>
    <dbReference type="NCBI Taxonomy" id="1296"/>
    <lineage>
        <taxon>Bacteria</taxon>
        <taxon>Bacillati</taxon>
        <taxon>Bacillota</taxon>
        <taxon>Bacilli</taxon>
        <taxon>Bacillales</taxon>
        <taxon>Staphylococcaceae</taxon>
        <taxon>Mammaliicoccus</taxon>
    </lineage>
</organism>
<dbReference type="EMBL" id="CP069389">
    <property type="protein sequence ID" value="QRN92670.1"/>
    <property type="molecule type" value="Genomic_DNA"/>
</dbReference>
<dbReference type="Proteomes" id="UP000640299">
    <property type="component" value="Chromosome"/>
</dbReference>
<feature type="domain" description="Cytochrome C biogenesis protein transmembrane" evidence="7">
    <location>
        <begin position="4"/>
        <end position="212"/>
    </location>
</feature>
<evidence type="ECO:0000313" key="10">
    <source>
        <dbReference type="EMBL" id="QRN92670.1"/>
    </source>
</evidence>
<dbReference type="PANTHER" id="PTHR31272">
    <property type="entry name" value="CYTOCHROME C-TYPE BIOGENESIS PROTEIN HI_1454-RELATED"/>
    <property type="match status" value="1"/>
</dbReference>
<dbReference type="Proteomes" id="UP000274792">
    <property type="component" value="Unassembled WGS sequence"/>
</dbReference>
<evidence type="ECO:0000256" key="1">
    <source>
        <dbReference type="ARBA" id="ARBA00004141"/>
    </source>
</evidence>
<keyword evidence="4 6" id="KW-1133">Transmembrane helix</keyword>
<dbReference type="GO" id="GO:0016020">
    <property type="term" value="C:membrane"/>
    <property type="evidence" value="ECO:0007669"/>
    <property type="project" value="UniProtKB-SubCell"/>
</dbReference>
<dbReference type="PANTHER" id="PTHR31272:SF4">
    <property type="entry name" value="CYTOCHROME C-TYPE BIOGENESIS PROTEIN HI_1454-RELATED"/>
    <property type="match status" value="1"/>
</dbReference>
<evidence type="ECO:0000256" key="4">
    <source>
        <dbReference type="ARBA" id="ARBA00022989"/>
    </source>
</evidence>
<proteinExistence type="inferred from homology"/>
<dbReference type="EMBL" id="JAPNQM010000001">
    <property type="protein sequence ID" value="MDL0115701.1"/>
    <property type="molecule type" value="Genomic_DNA"/>
</dbReference>
<feature type="transmembrane region" description="Helical" evidence="6">
    <location>
        <begin position="50"/>
        <end position="73"/>
    </location>
</feature>
<evidence type="ECO:0000313" key="9">
    <source>
        <dbReference type="EMBL" id="MDL0115701.1"/>
    </source>
</evidence>
<dbReference type="GO" id="GO:0017004">
    <property type="term" value="P:cytochrome complex assembly"/>
    <property type="evidence" value="ECO:0007669"/>
    <property type="project" value="InterPro"/>
</dbReference>
<feature type="transmembrane region" description="Helical" evidence="6">
    <location>
        <begin position="6"/>
        <end position="29"/>
    </location>
</feature>
<feature type="transmembrane region" description="Helical" evidence="6">
    <location>
        <begin position="126"/>
        <end position="155"/>
    </location>
</feature>
<dbReference type="InterPro" id="IPR051790">
    <property type="entry name" value="Cytochrome_c-biogenesis_DsbD"/>
</dbReference>
<dbReference type="InterPro" id="IPR003834">
    <property type="entry name" value="Cyt_c_assmbl_TM_dom"/>
</dbReference>
<keyword evidence="13" id="KW-1185">Reference proteome</keyword>
<keyword evidence="5 6" id="KW-0472">Membrane</keyword>
<reference evidence="10" key="2">
    <citation type="submission" date="2021-02" db="EMBL/GenBank/DDBJ databases">
        <title>cfr and optrA-positive Staphylococcus spp.</title>
        <authorList>
            <person name="Chen L."/>
        </authorList>
    </citation>
    <scope>NUCLEOTIDE SEQUENCE</scope>
    <source>
        <strain evidence="10">GDQ20D70P</strain>
    </source>
</reference>
<sequence>MVEITVFVAFGAGILSFVSPCVLPIYPAFISYITGMSYDDIKTKGLSRNAILHTIIFLLGFSVIYMILGMGIGYISGMLINYQTLIRQLGAIIIIVFGLIILGVFQPQFLMKDRKINFKTKPTGYIGTFLIGMAFAAGWTPCNGPIIAAIGTLAATNSSQALLYMLLYVLGFSIPFFVLTFFITKLQIIKKYNVAIMKFGGIIMIIMGILLFFDLLTEITIFFQSLGLN</sequence>
<dbReference type="Pfam" id="PF02683">
    <property type="entry name" value="DsbD_TM"/>
    <property type="match status" value="1"/>
</dbReference>
<evidence type="ECO:0000313" key="11">
    <source>
        <dbReference type="EMBL" id="RTX73633.1"/>
    </source>
</evidence>
<feature type="transmembrane region" description="Helical" evidence="6">
    <location>
        <begin position="195"/>
        <end position="223"/>
    </location>
</feature>
<dbReference type="EMBL" id="JANILD010000005">
    <property type="protein sequence ID" value="MCQ9304211.1"/>
    <property type="molecule type" value="Genomic_DNA"/>
</dbReference>
<name>A0A6M2AGY7_MAMSC</name>
<dbReference type="Proteomes" id="UP001176210">
    <property type="component" value="Unassembled WGS sequence"/>
</dbReference>
<comment type="subcellular location">
    <subcellularLocation>
        <location evidence="1">Membrane</location>
        <topology evidence="1">Multi-pass membrane protein</topology>
    </subcellularLocation>
</comment>
<evidence type="ECO:0000313" key="13">
    <source>
        <dbReference type="Proteomes" id="UP001176210"/>
    </source>
</evidence>
<gene>
    <name evidence="11" type="ORF">CD117_05420</name>
    <name evidence="10" type="ORF">JRU67_08350</name>
    <name evidence="8" type="ORF">NQ032_11425</name>
    <name evidence="9" type="ORF">OWO77_01840</name>
</gene>